<evidence type="ECO:0000259" key="4">
    <source>
        <dbReference type="PROSITE" id="PS01124"/>
    </source>
</evidence>
<feature type="domain" description="HTH araC/xylS-type" evidence="4">
    <location>
        <begin position="171"/>
        <end position="269"/>
    </location>
</feature>
<evidence type="ECO:0000313" key="5">
    <source>
        <dbReference type="EMBL" id="SEW33385.1"/>
    </source>
</evidence>
<sequence length="278" mass="32138">MDNRITINNILKLSELDSLNTSLIFNTDISELSVIWNIGNEMYVHIDNVCYEISKNSIFFLNTSHSIENIKVSSAKMLRFSKTLLCSYSKDNEMDLNNLFGLFEKEVKIISMTAEQLIYLENSWNFLHNEISLQDRLQNDIVSLLLKRIINLCAQAAGLTGNKKELFEIVSSFNYLVENHFCEHHDVAFYASKLNKSPKMLSTIFSTAIGCPPKDFIHERIMVDARNQILYTDKSIKEISYDLGYDDLQTFSRFFKSKEGIAPLHYREKVKMSVARQI</sequence>
<accession>A0A1I0R036</accession>
<dbReference type="RefSeq" id="WP_062671466.1">
    <property type="nucleotide sequence ID" value="NZ_FOIU01000001.1"/>
</dbReference>
<dbReference type="PROSITE" id="PS01124">
    <property type="entry name" value="HTH_ARAC_FAMILY_2"/>
    <property type="match status" value="1"/>
</dbReference>
<organism evidence="5 6">
    <name type="scientific">Chryseobacterium wanjuense</name>
    <dbReference type="NCBI Taxonomy" id="356305"/>
    <lineage>
        <taxon>Bacteria</taxon>
        <taxon>Pseudomonadati</taxon>
        <taxon>Bacteroidota</taxon>
        <taxon>Flavobacteriia</taxon>
        <taxon>Flavobacteriales</taxon>
        <taxon>Weeksellaceae</taxon>
        <taxon>Chryseobacterium group</taxon>
        <taxon>Chryseobacterium</taxon>
    </lineage>
</organism>
<dbReference type="GO" id="GO:0043565">
    <property type="term" value="F:sequence-specific DNA binding"/>
    <property type="evidence" value="ECO:0007669"/>
    <property type="project" value="InterPro"/>
</dbReference>
<dbReference type="Gene3D" id="1.10.10.60">
    <property type="entry name" value="Homeodomain-like"/>
    <property type="match status" value="1"/>
</dbReference>
<dbReference type="AlphaFoldDB" id="A0A1I0R036"/>
<keyword evidence="1" id="KW-0805">Transcription regulation</keyword>
<keyword evidence="6" id="KW-1185">Reference proteome</keyword>
<dbReference type="InterPro" id="IPR009057">
    <property type="entry name" value="Homeodomain-like_sf"/>
</dbReference>
<dbReference type="EMBL" id="FOIU01000001">
    <property type="protein sequence ID" value="SEW33385.1"/>
    <property type="molecule type" value="Genomic_DNA"/>
</dbReference>
<evidence type="ECO:0000313" key="6">
    <source>
        <dbReference type="Proteomes" id="UP000199469"/>
    </source>
</evidence>
<dbReference type="InterPro" id="IPR018060">
    <property type="entry name" value="HTH_AraC"/>
</dbReference>
<protein>
    <submittedName>
        <fullName evidence="5">AraC-type DNA-binding protein</fullName>
    </submittedName>
</protein>
<dbReference type="STRING" id="356305.SAMN05421841_2398"/>
<evidence type="ECO:0000256" key="3">
    <source>
        <dbReference type="ARBA" id="ARBA00023163"/>
    </source>
</evidence>
<dbReference type="Proteomes" id="UP000199469">
    <property type="component" value="Unassembled WGS sequence"/>
</dbReference>
<evidence type="ECO:0000256" key="1">
    <source>
        <dbReference type="ARBA" id="ARBA00023015"/>
    </source>
</evidence>
<name>A0A1I0R036_9FLAO</name>
<keyword evidence="3" id="KW-0804">Transcription</keyword>
<dbReference type="PANTHER" id="PTHR43280:SF32">
    <property type="entry name" value="TRANSCRIPTIONAL REGULATORY PROTEIN"/>
    <property type="match status" value="1"/>
</dbReference>
<dbReference type="SMART" id="SM00342">
    <property type="entry name" value="HTH_ARAC"/>
    <property type="match status" value="1"/>
</dbReference>
<dbReference type="OrthoDB" id="2666928at2"/>
<dbReference type="PANTHER" id="PTHR43280">
    <property type="entry name" value="ARAC-FAMILY TRANSCRIPTIONAL REGULATOR"/>
    <property type="match status" value="1"/>
</dbReference>
<evidence type="ECO:0000256" key="2">
    <source>
        <dbReference type="ARBA" id="ARBA00023125"/>
    </source>
</evidence>
<gene>
    <name evidence="5" type="ORF">SAMN05421841_2398</name>
</gene>
<proteinExistence type="predicted"/>
<dbReference type="GO" id="GO:0003700">
    <property type="term" value="F:DNA-binding transcription factor activity"/>
    <property type="evidence" value="ECO:0007669"/>
    <property type="project" value="InterPro"/>
</dbReference>
<reference evidence="6" key="1">
    <citation type="submission" date="2016-10" db="EMBL/GenBank/DDBJ databases">
        <authorList>
            <person name="Varghese N."/>
            <person name="Submissions S."/>
        </authorList>
    </citation>
    <scope>NUCLEOTIDE SEQUENCE [LARGE SCALE GENOMIC DNA]</scope>
    <source>
        <strain evidence="6">DSM 17724</strain>
    </source>
</reference>
<keyword evidence="2 5" id="KW-0238">DNA-binding</keyword>
<dbReference type="Pfam" id="PF12833">
    <property type="entry name" value="HTH_18"/>
    <property type="match status" value="1"/>
</dbReference>
<dbReference type="SUPFAM" id="SSF46689">
    <property type="entry name" value="Homeodomain-like"/>
    <property type="match status" value="1"/>
</dbReference>